<dbReference type="SUPFAM" id="SSF46894">
    <property type="entry name" value="C-terminal effector domain of the bipartite response regulators"/>
    <property type="match status" value="1"/>
</dbReference>
<evidence type="ECO:0000259" key="3">
    <source>
        <dbReference type="PROSITE" id="PS50113"/>
    </source>
</evidence>
<feature type="domain" description="HTH luxR-type" evidence="2">
    <location>
        <begin position="410"/>
        <end position="475"/>
    </location>
</feature>
<dbReference type="CDD" id="cd06170">
    <property type="entry name" value="LuxR_C_like"/>
    <property type="match status" value="1"/>
</dbReference>
<evidence type="ECO:0000313" key="5">
    <source>
        <dbReference type="Proteomes" id="UP001589814"/>
    </source>
</evidence>
<dbReference type="Pfam" id="PF13426">
    <property type="entry name" value="PAS_9"/>
    <property type="match status" value="1"/>
</dbReference>
<dbReference type="Pfam" id="PF00196">
    <property type="entry name" value="GerE"/>
    <property type="match status" value="1"/>
</dbReference>
<dbReference type="CDD" id="cd00130">
    <property type="entry name" value="PAS"/>
    <property type="match status" value="1"/>
</dbReference>
<dbReference type="InterPro" id="IPR035965">
    <property type="entry name" value="PAS-like_dom_sf"/>
</dbReference>
<evidence type="ECO:0000256" key="1">
    <source>
        <dbReference type="ARBA" id="ARBA00023125"/>
    </source>
</evidence>
<sequence length="479" mass="53484">MIASSDAIVSETAFYRLLDELNEGIIILDHHQHLRLANRAALHMYGVTAIAEPGDSWDEWRQRFSLRRRDSACQDTPLPIEALVAGTPFDHLEVELTVTDETRVQRLRGRVLDSGARPARVALFIEDITRLVSAEARFESAFNANPAPAVICRLDDLRFVRVNDGFLGLVDLPRHEVLNRSIYELDVFAGADNRQQSIRLLARGEAIPLTRSALPTADGGTRRVEVAGQPIDMNGTDCMLLTFDDLEPTQRARDAQRRSEAQFAAAFDLSPIPTALLDRHSLTLVEANSAYAEVFCGDDDTRCGDPPLSDTVRRRLLRALESEIRLRAMEATLTPAGGEALTFLISAAVVKFEQGERILLTLMDISRRKRSETELYQAIESVMQDASWFTQSLNERLAGVRDSAAVTETERQALEELSTRERNVLALLCRGLSDKRIASQLELAHSTVRNYVASIYRKLEVHSRSEAIIKASQCGFTQE</sequence>
<dbReference type="InterPro" id="IPR000792">
    <property type="entry name" value="Tscrpt_reg_LuxR_C"/>
</dbReference>
<dbReference type="InterPro" id="IPR000014">
    <property type="entry name" value="PAS"/>
</dbReference>
<keyword evidence="5" id="KW-1185">Reference proteome</keyword>
<keyword evidence="1" id="KW-0238">DNA-binding</keyword>
<dbReference type="Proteomes" id="UP001589814">
    <property type="component" value="Unassembled WGS sequence"/>
</dbReference>
<feature type="domain" description="PAC" evidence="3">
    <location>
        <begin position="327"/>
        <end position="377"/>
    </location>
</feature>
<dbReference type="PANTHER" id="PTHR43214">
    <property type="entry name" value="TWO-COMPONENT RESPONSE REGULATOR"/>
    <property type="match status" value="1"/>
</dbReference>
<dbReference type="InterPro" id="IPR000700">
    <property type="entry name" value="PAS-assoc_C"/>
</dbReference>
<accession>A0ABV6G2H6</accession>
<reference evidence="4 5" key="1">
    <citation type="submission" date="2024-09" db="EMBL/GenBank/DDBJ databases">
        <authorList>
            <person name="Sun Q."/>
            <person name="Mori K."/>
        </authorList>
    </citation>
    <scope>NUCLEOTIDE SEQUENCE [LARGE SCALE GENOMIC DNA]</scope>
    <source>
        <strain evidence="4 5">CCM 7415</strain>
    </source>
</reference>
<comment type="caution">
    <text evidence="4">The sequence shown here is derived from an EMBL/GenBank/DDBJ whole genome shotgun (WGS) entry which is preliminary data.</text>
</comment>
<dbReference type="EMBL" id="JBHLVX010000025">
    <property type="protein sequence ID" value="MFC0267855.1"/>
    <property type="molecule type" value="Genomic_DNA"/>
</dbReference>
<dbReference type="InterPro" id="IPR016032">
    <property type="entry name" value="Sig_transdc_resp-reg_C-effctor"/>
</dbReference>
<dbReference type="PANTHER" id="PTHR43214:SF38">
    <property type="entry name" value="NITRATE_NITRITE RESPONSE REGULATOR PROTEIN NARL"/>
    <property type="match status" value="1"/>
</dbReference>
<dbReference type="SMART" id="SM00421">
    <property type="entry name" value="HTH_LUXR"/>
    <property type="match status" value="1"/>
</dbReference>
<dbReference type="PROSITE" id="PS50043">
    <property type="entry name" value="HTH_LUXR_2"/>
    <property type="match status" value="1"/>
</dbReference>
<proteinExistence type="predicted"/>
<dbReference type="PROSITE" id="PS50113">
    <property type="entry name" value="PAC"/>
    <property type="match status" value="1"/>
</dbReference>
<dbReference type="PRINTS" id="PR00038">
    <property type="entry name" value="HTHLUXR"/>
</dbReference>
<evidence type="ECO:0000313" key="4">
    <source>
        <dbReference type="EMBL" id="MFC0267855.1"/>
    </source>
</evidence>
<protein>
    <submittedName>
        <fullName evidence="4">LuxR C-terminal-related transcriptional regulator</fullName>
    </submittedName>
</protein>
<dbReference type="SUPFAM" id="SSF55785">
    <property type="entry name" value="PYP-like sensor domain (PAS domain)"/>
    <property type="match status" value="3"/>
</dbReference>
<dbReference type="InterPro" id="IPR036388">
    <property type="entry name" value="WH-like_DNA-bd_sf"/>
</dbReference>
<organism evidence="4 5">
    <name type="scientific">Kushneria aurantia</name>
    <dbReference type="NCBI Taxonomy" id="504092"/>
    <lineage>
        <taxon>Bacteria</taxon>
        <taxon>Pseudomonadati</taxon>
        <taxon>Pseudomonadota</taxon>
        <taxon>Gammaproteobacteria</taxon>
        <taxon>Oceanospirillales</taxon>
        <taxon>Halomonadaceae</taxon>
        <taxon>Kushneria</taxon>
    </lineage>
</organism>
<dbReference type="Pfam" id="PF13188">
    <property type="entry name" value="PAS_8"/>
    <property type="match status" value="2"/>
</dbReference>
<dbReference type="Gene3D" id="3.30.450.20">
    <property type="entry name" value="PAS domain"/>
    <property type="match status" value="3"/>
</dbReference>
<dbReference type="InterPro" id="IPR039420">
    <property type="entry name" value="WalR-like"/>
</dbReference>
<dbReference type="Gene3D" id="1.10.10.10">
    <property type="entry name" value="Winged helix-like DNA-binding domain superfamily/Winged helix DNA-binding domain"/>
    <property type="match status" value="1"/>
</dbReference>
<dbReference type="SMART" id="SM00091">
    <property type="entry name" value="PAS"/>
    <property type="match status" value="3"/>
</dbReference>
<dbReference type="RefSeq" id="WP_019952809.1">
    <property type="nucleotide sequence ID" value="NZ_JBHLVX010000025.1"/>
</dbReference>
<name>A0ABV6G2H6_9GAMM</name>
<gene>
    <name evidence="4" type="ORF">ACFFHW_07615</name>
</gene>
<evidence type="ECO:0000259" key="2">
    <source>
        <dbReference type="PROSITE" id="PS50043"/>
    </source>
</evidence>